<dbReference type="SUPFAM" id="SSF81383">
    <property type="entry name" value="F-box domain"/>
    <property type="match status" value="1"/>
</dbReference>
<dbReference type="PANTHER" id="PTHR31672:SF13">
    <property type="entry name" value="F-BOX PROTEIN CPR30-LIKE"/>
    <property type="match status" value="1"/>
</dbReference>
<dbReference type="InterPro" id="IPR036047">
    <property type="entry name" value="F-box-like_dom_sf"/>
</dbReference>
<gene>
    <name evidence="3" type="ORF">TSUD_381800</name>
</gene>
<dbReference type="NCBIfam" id="TIGR01640">
    <property type="entry name" value="F_box_assoc_1"/>
    <property type="match status" value="1"/>
</dbReference>
<dbReference type="Proteomes" id="UP000242715">
    <property type="component" value="Unassembled WGS sequence"/>
</dbReference>
<dbReference type="PROSITE" id="PS50181">
    <property type="entry name" value="FBOX"/>
    <property type="match status" value="1"/>
</dbReference>
<protein>
    <recommendedName>
        <fullName evidence="2">F-box domain-containing protein</fullName>
    </recommendedName>
</protein>
<organism evidence="3 4">
    <name type="scientific">Trifolium subterraneum</name>
    <name type="common">Subterranean clover</name>
    <dbReference type="NCBI Taxonomy" id="3900"/>
    <lineage>
        <taxon>Eukaryota</taxon>
        <taxon>Viridiplantae</taxon>
        <taxon>Streptophyta</taxon>
        <taxon>Embryophyta</taxon>
        <taxon>Tracheophyta</taxon>
        <taxon>Spermatophyta</taxon>
        <taxon>Magnoliopsida</taxon>
        <taxon>eudicotyledons</taxon>
        <taxon>Gunneridae</taxon>
        <taxon>Pentapetalae</taxon>
        <taxon>rosids</taxon>
        <taxon>fabids</taxon>
        <taxon>Fabales</taxon>
        <taxon>Fabaceae</taxon>
        <taxon>Papilionoideae</taxon>
        <taxon>50 kb inversion clade</taxon>
        <taxon>NPAAA clade</taxon>
        <taxon>Hologalegina</taxon>
        <taxon>IRL clade</taxon>
        <taxon>Trifolieae</taxon>
        <taxon>Trifolium</taxon>
    </lineage>
</organism>
<name>A0A2Z6MCB2_TRISU</name>
<dbReference type="Pfam" id="PF08268">
    <property type="entry name" value="FBA_3"/>
    <property type="match status" value="1"/>
</dbReference>
<feature type="compositionally biased region" description="Polar residues" evidence="1">
    <location>
        <begin position="1"/>
        <end position="20"/>
    </location>
</feature>
<dbReference type="InterPro" id="IPR001810">
    <property type="entry name" value="F-box_dom"/>
</dbReference>
<evidence type="ECO:0000313" key="4">
    <source>
        <dbReference type="Proteomes" id="UP000242715"/>
    </source>
</evidence>
<dbReference type="AlphaFoldDB" id="A0A2Z6MCB2"/>
<evidence type="ECO:0000256" key="1">
    <source>
        <dbReference type="SAM" id="MobiDB-lite"/>
    </source>
</evidence>
<keyword evidence="4" id="KW-1185">Reference proteome</keyword>
<proteinExistence type="predicted"/>
<dbReference type="Pfam" id="PF00646">
    <property type="entry name" value="F-box"/>
    <property type="match status" value="1"/>
</dbReference>
<dbReference type="PANTHER" id="PTHR31672">
    <property type="entry name" value="BNACNNG10540D PROTEIN"/>
    <property type="match status" value="1"/>
</dbReference>
<dbReference type="InterPro" id="IPR013187">
    <property type="entry name" value="F-box-assoc_dom_typ3"/>
</dbReference>
<dbReference type="CDD" id="cd22157">
    <property type="entry name" value="F-box_AtFBW1-like"/>
    <property type="match status" value="1"/>
</dbReference>
<dbReference type="InterPro" id="IPR050796">
    <property type="entry name" value="SCF_F-box_component"/>
</dbReference>
<dbReference type="EMBL" id="DF973208">
    <property type="protein sequence ID" value="GAU20088.1"/>
    <property type="molecule type" value="Genomic_DNA"/>
</dbReference>
<reference evidence="4" key="1">
    <citation type="journal article" date="2017" name="Front. Plant Sci.">
        <title>Climate Clever Clovers: New Paradigm to Reduce the Environmental Footprint of Ruminants by Breeding Low Methanogenic Forages Utilizing Haplotype Variation.</title>
        <authorList>
            <person name="Kaur P."/>
            <person name="Appels R."/>
            <person name="Bayer P.E."/>
            <person name="Keeble-Gagnere G."/>
            <person name="Wang J."/>
            <person name="Hirakawa H."/>
            <person name="Shirasawa K."/>
            <person name="Vercoe P."/>
            <person name="Stefanova K."/>
            <person name="Durmic Z."/>
            <person name="Nichols P."/>
            <person name="Revell C."/>
            <person name="Isobe S.N."/>
            <person name="Edwards D."/>
            <person name="Erskine W."/>
        </authorList>
    </citation>
    <scope>NUCLEOTIDE SEQUENCE [LARGE SCALE GENOMIC DNA]</scope>
    <source>
        <strain evidence="4">cv. Daliak</strain>
    </source>
</reference>
<feature type="compositionally biased region" description="Low complexity" evidence="1">
    <location>
        <begin position="21"/>
        <end position="35"/>
    </location>
</feature>
<dbReference type="Gene3D" id="1.20.1280.50">
    <property type="match status" value="1"/>
</dbReference>
<evidence type="ECO:0000313" key="3">
    <source>
        <dbReference type="EMBL" id="GAU20088.1"/>
    </source>
</evidence>
<feature type="region of interest" description="Disordered" evidence="1">
    <location>
        <begin position="1"/>
        <end position="40"/>
    </location>
</feature>
<dbReference type="InterPro" id="IPR017451">
    <property type="entry name" value="F-box-assoc_interact_dom"/>
</dbReference>
<feature type="domain" description="F-box" evidence="2">
    <location>
        <begin position="44"/>
        <end position="90"/>
    </location>
</feature>
<dbReference type="SMART" id="SM00256">
    <property type="entry name" value="FBOX"/>
    <property type="match status" value="1"/>
</dbReference>
<evidence type="ECO:0000259" key="2">
    <source>
        <dbReference type="PROSITE" id="PS50181"/>
    </source>
</evidence>
<dbReference type="OrthoDB" id="591557at2759"/>
<sequence>MASNPPTEETTATNMQRLNASTTETLTSPSPSSSSAIPGGPLHSPPLPTLPFEIIAEILSRLPVKFVIQLQSVCKPWKSLISDPKFVKKHLHVSTTRHHFVLTNFTVPSREFVLTGYPLSSIFTEITAAAAIQLDFPLPFRKHFYDRVRPCHGILCFELDQHIAILWNPSIRKFMKLPSCLENPKHEECYTHFGFGYVYDHFNDNYIYKVVAVNYYYYYYVGNDVFYKSQAKIYTLGTNSWRMIQDFPSGFPLGGSVTFVSGTVNWLVSNDSNTSWVIVSVDLEKESYQEIMQPNYGVGIEVTRSLEP</sequence>
<accession>A0A2Z6MCB2</accession>